<keyword evidence="8" id="KW-0333">Golgi apparatus</keyword>
<protein>
    <submittedName>
        <fullName evidence="14">Uncharacterized protein</fullName>
    </submittedName>
</protein>
<dbReference type="PANTHER" id="PTHR11987">
    <property type="entry name" value="ALPHA-2,8-SIALYLTRANSFERASE"/>
    <property type="match status" value="1"/>
</dbReference>
<evidence type="ECO:0000313" key="14">
    <source>
        <dbReference type="EMBL" id="CCO13989.1"/>
    </source>
</evidence>
<evidence type="ECO:0000256" key="11">
    <source>
        <dbReference type="SAM" id="Coils"/>
    </source>
</evidence>
<keyword evidence="9" id="KW-0472">Membrane</keyword>
<keyword evidence="11" id="KW-0175">Coiled coil</keyword>
<evidence type="ECO:0000256" key="13">
    <source>
        <dbReference type="SAM" id="SignalP"/>
    </source>
</evidence>
<dbReference type="InterPro" id="IPR001675">
    <property type="entry name" value="Glyco_trans_29"/>
</dbReference>
<comment type="subcellular location">
    <subcellularLocation>
        <location evidence="1">Golgi apparatus membrane</location>
        <topology evidence="1">Single-pass type II membrane protein</topology>
    </subcellularLocation>
</comment>
<organism evidence="14 15">
    <name type="scientific">Bathycoccus prasinos</name>
    <dbReference type="NCBI Taxonomy" id="41875"/>
    <lineage>
        <taxon>Eukaryota</taxon>
        <taxon>Viridiplantae</taxon>
        <taxon>Chlorophyta</taxon>
        <taxon>Mamiellophyceae</taxon>
        <taxon>Mamiellales</taxon>
        <taxon>Bathycoccaceae</taxon>
        <taxon>Bathycoccus</taxon>
    </lineage>
</organism>
<evidence type="ECO:0000256" key="3">
    <source>
        <dbReference type="ARBA" id="ARBA00022676"/>
    </source>
</evidence>
<evidence type="ECO:0000256" key="6">
    <source>
        <dbReference type="ARBA" id="ARBA00022968"/>
    </source>
</evidence>
<evidence type="ECO:0000256" key="7">
    <source>
        <dbReference type="ARBA" id="ARBA00022989"/>
    </source>
</evidence>
<feature type="coiled-coil region" evidence="11">
    <location>
        <begin position="138"/>
        <end position="165"/>
    </location>
</feature>
<proteinExistence type="inferred from homology"/>
<dbReference type="KEGG" id="bpg:Bathy01g02080"/>
<dbReference type="GeneID" id="19017943"/>
<dbReference type="EMBL" id="FO082278">
    <property type="protein sequence ID" value="CCO13989.1"/>
    <property type="molecule type" value="Genomic_DNA"/>
</dbReference>
<dbReference type="RefSeq" id="XP_007515110.1">
    <property type="nucleotide sequence ID" value="XM_007515048.1"/>
</dbReference>
<keyword evidence="3" id="KW-0328">Glycosyltransferase</keyword>
<dbReference type="OrthoDB" id="10264956at2759"/>
<dbReference type="PANTHER" id="PTHR11987:SF36">
    <property type="entry name" value="SIA-ALPHA-2,3-GAL-BETA-1,4-GLCNAC-R:ALPHA 2,8-SIALYLTRANSFERASE"/>
    <property type="match status" value="1"/>
</dbReference>
<dbReference type="eggNOG" id="KOG2692">
    <property type="taxonomic scope" value="Eukaryota"/>
</dbReference>
<gene>
    <name evidence="14" type="ORF">Bathy01g02080</name>
</gene>
<evidence type="ECO:0000256" key="12">
    <source>
        <dbReference type="SAM" id="MobiDB-lite"/>
    </source>
</evidence>
<dbReference type="AlphaFoldDB" id="K8E8U2"/>
<evidence type="ECO:0000256" key="8">
    <source>
        <dbReference type="ARBA" id="ARBA00023034"/>
    </source>
</evidence>
<dbReference type="GO" id="GO:0008373">
    <property type="term" value="F:sialyltransferase activity"/>
    <property type="evidence" value="ECO:0007669"/>
    <property type="project" value="InterPro"/>
</dbReference>
<reference evidence="14 15" key="1">
    <citation type="submission" date="2011-10" db="EMBL/GenBank/DDBJ databases">
        <authorList>
            <person name="Genoscope - CEA"/>
        </authorList>
    </citation>
    <scope>NUCLEOTIDE SEQUENCE [LARGE SCALE GENOMIC DNA]</scope>
    <source>
        <strain evidence="14 15">RCC 1105</strain>
    </source>
</reference>
<feature type="compositionally biased region" description="Acidic residues" evidence="12">
    <location>
        <begin position="780"/>
        <end position="798"/>
    </location>
</feature>
<keyword evidence="4" id="KW-0808">Transferase</keyword>
<feature type="region of interest" description="Disordered" evidence="12">
    <location>
        <begin position="764"/>
        <end position="843"/>
    </location>
</feature>
<evidence type="ECO:0000256" key="5">
    <source>
        <dbReference type="ARBA" id="ARBA00022692"/>
    </source>
</evidence>
<dbReference type="InterPro" id="IPR050943">
    <property type="entry name" value="Glycosyltr_29_Sialyltrsf"/>
</dbReference>
<keyword evidence="10" id="KW-0325">Glycoprotein</keyword>
<name>K8E8U2_9CHLO</name>
<feature type="chain" id="PRO_5003919066" evidence="13">
    <location>
        <begin position="43"/>
        <end position="843"/>
    </location>
</feature>
<keyword evidence="5" id="KW-0812">Transmembrane</keyword>
<evidence type="ECO:0000256" key="1">
    <source>
        <dbReference type="ARBA" id="ARBA00004323"/>
    </source>
</evidence>
<dbReference type="GO" id="GO:0000139">
    <property type="term" value="C:Golgi membrane"/>
    <property type="evidence" value="ECO:0007669"/>
    <property type="project" value="UniProtKB-SubCell"/>
</dbReference>
<sequence>MDKETFRMTPKRERRARRLVMMMMMSLLILGLVLMVFRTTAATTGGGENGGKGRYDHPSSLAFSSRVSTTFGGGGGGGGRDAMMSENVKDGCHCATTTRERQQCPDCSEECESMKSSNTAIDESIAGCDEKALKKASSSKIDVEIAALRAQLREANEKVKELQDIMKAKCHVTDYTQCSSACYSRVMRIKEQNAQCQKRLQSRGCTDCTVVAARSISKDRIATRRAAYHLIATALKAESKCGGSAGTTIDADRERMKLDVTDRERASEIQEKMTKNQREEITGEADMDDFLISTIDRSTLLDGALAHALEDLSIGNEEDKVTAEAYEKALKEIRAAASAGASAESKWLEQLRNRAEDINREANLKDLMMKKADVFRRDMASELSFPSIYGIPQSLGRALYKVANTGAKHAREMLKLAPRYNRDFKTCAVVGNSQRLLLDLNGKEIDGHSAVIRMNNAPTVGFDRFVGNKTTLRTLNSIWTQRYSNTQIDSNKVANVMPLELGVTLVGTRVVPGDHFALQQRLRKSGRGDVSFVKMTDPSIAQAGKLLQNYKTALESVRKLEYAGKGSPSSGFLAIFAALQICDQVTVYGVGTESDLRSGSSQWHYWEKADYYQTSREFGEAPHHSWELERDVMLVLEATKKLRIVTPKSRDDQAATKAERIATAAILASDAAVRRHRTKANQQCARVGLSVCGCDAESDALHGGSGILEVAGKVSHGNRPAAKASVTLQKFDKTVAKKDDVSVVQRAAIALAHSYHLELPGVAAGSTSKKKKGTSASSSEEADGDDASNEEESSDGESNDSVLDAANSDDVVSEDHHAESNNGASHGGHGFMSNFFHGNHGGN</sequence>
<dbReference type="InterPro" id="IPR038578">
    <property type="entry name" value="GT29-like_sf"/>
</dbReference>
<keyword evidence="6" id="KW-0735">Signal-anchor</keyword>
<evidence type="ECO:0000313" key="15">
    <source>
        <dbReference type="Proteomes" id="UP000198341"/>
    </source>
</evidence>
<dbReference type="CDD" id="cd19952">
    <property type="entry name" value="GT29"/>
    <property type="match status" value="1"/>
</dbReference>
<feature type="signal peptide" evidence="13">
    <location>
        <begin position="1"/>
        <end position="42"/>
    </location>
</feature>
<keyword evidence="7" id="KW-1133">Transmembrane helix</keyword>
<dbReference type="Gene3D" id="3.90.1480.20">
    <property type="entry name" value="Glycosyl transferase family 29"/>
    <property type="match status" value="1"/>
</dbReference>
<evidence type="ECO:0000256" key="4">
    <source>
        <dbReference type="ARBA" id="ARBA00022679"/>
    </source>
</evidence>
<dbReference type="Proteomes" id="UP000198341">
    <property type="component" value="Chromosome 1"/>
</dbReference>
<evidence type="ECO:0000256" key="10">
    <source>
        <dbReference type="ARBA" id="ARBA00023180"/>
    </source>
</evidence>
<evidence type="ECO:0000256" key="9">
    <source>
        <dbReference type="ARBA" id="ARBA00023136"/>
    </source>
</evidence>
<comment type="similarity">
    <text evidence="2">Belongs to the glycosyltransferase 29 family.</text>
</comment>
<evidence type="ECO:0000256" key="2">
    <source>
        <dbReference type="ARBA" id="ARBA00006003"/>
    </source>
</evidence>
<dbReference type="Pfam" id="PF00777">
    <property type="entry name" value="Glyco_transf_29"/>
    <property type="match status" value="1"/>
</dbReference>
<keyword evidence="15" id="KW-1185">Reference proteome</keyword>
<keyword evidence="13" id="KW-0732">Signal</keyword>
<accession>K8E8U2</accession>